<evidence type="ECO:0000256" key="7">
    <source>
        <dbReference type="SAM" id="MobiDB-lite"/>
    </source>
</evidence>
<gene>
    <name evidence="9" type="ORF">TEA_030145</name>
</gene>
<proteinExistence type="predicted"/>
<dbReference type="Proteomes" id="UP000306102">
    <property type="component" value="Unassembled WGS sequence"/>
</dbReference>
<feature type="region of interest" description="Disordered" evidence="7">
    <location>
        <begin position="76"/>
        <end position="102"/>
    </location>
</feature>
<evidence type="ECO:0000256" key="3">
    <source>
        <dbReference type="ARBA" id="ARBA00023054"/>
    </source>
</evidence>
<evidence type="ECO:0000256" key="6">
    <source>
        <dbReference type="ARBA" id="ARBA00023242"/>
    </source>
</evidence>
<dbReference type="GO" id="GO:0003700">
    <property type="term" value="F:DNA-binding transcription factor activity"/>
    <property type="evidence" value="ECO:0007669"/>
    <property type="project" value="InterPro"/>
</dbReference>
<dbReference type="AlphaFoldDB" id="A0A4S4EM60"/>
<dbReference type="EMBL" id="SDRB02003456">
    <property type="protein sequence ID" value="THG17729.1"/>
    <property type="molecule type" value="Genomic_DNA"/>
</dbReference>
<evidence type="ECO:0000256" key="1">
    <source>
        <dbReference type="ARBA" id="ARBA00004049"/>
    </source>
</evidence>
<dbReference type="PROSITE" id="PS51519">
    <property type="entry name" value="RWP_RK"/>
    <property type="match status" value="1"/>
</dbReference>
<keyword evidence="6" id="KW-0539">Nucleus</keyword>
<dbReference type="PANTHER" id="PTHR46373:SF5">
    <property type="entry name" value="RWP-RK DOMAIN PROTEIN"/>
    <property type="match status" value="1"/>
</dbReference>
<dbReference type="GO" id="GO:0003677">
    <property type="term" value="F:DNA binding"/>
    <property type="evidence" value="ECO:0007669"/>
    <property type="project" value="UniProtKB-KW"/>
</dbReference>
<evidence type="ECO:0000256" key="2">
    <source>
        <dbReference type="ARBA" id="ARBA00023015"/>
    </source>
</evidence>
<dbReference type="InterPro" id="IPR003035">
    <property type="entry name" value="RWP-RK_dom"/>
</dbReference>
<protein>
    <recommendedName>
        <fullName evidence="8">RWP-RK domain-containing protein</fullName>
    </recommendedName>
</protein>
<organism evidence="9 10">
    <name type="scientific">Camellia sinensis var. sinensis</name>
    <name type="common">China tea</name>
    <dbReference type="NCBI Taxonomy" id="542762"/>
    <lineage>
        <taxon>Eukaryota</taxon>
        <taxon>Viridiplantae</taxon>
        <taxon>Streptophyta</taxon>
        <taxon>Embryophyta</taxon>
        <taxon>Tracheophyta</taxon>
        <taxon>Spermatophyta</taxon>
        <taxon>Magnoliopsida</taxon>
        <taxon>eudicotyledons</taxon>
        <taxon>Gunneridae</taxon>
        <taxon>Pentapetalae</taxon>
        <taxon>asterids</taxon>
        <taxon>Ericales</taxon>
        <taxon>Theaceae</taxon>
        <taxon>Camellia</taxon>
    </lineage>
</organism>
<dbReference type="STRING" id="542762.A0A4S4EM60"/>
<reference evidence="9 10" key="1">
    <citation type="journal article" date="2018" name="Proc. Natl. Acad. Sci. U.S.A.">
        <title>Draft genome sequence of Camellia sinensis var. sinensis provides insights into the evolution of the tea genome and tea quality.</title>
        <authorList>
            <person name="Wei C."/>
            <person name="Yang H."/>
            <person name="Wang S."/>
            <person name="Zhao J."/>
            <person name="Liu C."/>
            <person name="Gao L."/>
            <person name="Xia E."/>
            <person name="Lu Y."/>
            <person name="Tai Y."/>
            <person name="She G."/>
            <person name="Sun J."/>
            <person name="Cao H."/>
            <person name="Tong W."/>
            <person name="Gao Q."/>
            <person name="Li Y."/>
            <person name="Deng W."/>
            <person name="Jiang X."/>
            <person name="Wang W."/>
            <person name="Chen Q."/>
            <person name="Zhang S."/>
            <person name="Li H."/>
            <person name="Wu J."/>
            <person name="Wang P."/>
            <person name="Li P."/>
            <person name="Shi C."/>
            <person name="Zheng F."/>
            <person name="Jian J."/>
            <person name="Huang B."/>
            <person name="Shan D."/>
            <person name="Shi M."/>
            <person name="Fang C."/>
            <person name="Yue Y."/>
            <person name="Li F."/>
            <person name="Li D."/>
            <person name="Wei S."/>
            <person name="Han B."/>
            <person name="Jiang C."/>
            <person name="Yin Y."/>
            <person name="Xia T."/>
            <person name="Zhang Z."/>
            <person name="Bennetzen J.L."/>
            <person name="Zhao S."/>
            <person name="Wan X."/>
        </authorList>
    </citation>
    <scope>NUCLEOTIDE SEQUENCE [LARGE SCALE GENOMIC DNA]</scope>
    <source>
        <strain evidence="10">cv. Shuchazao</strain>
        <tissue evidence="9">Leaf</tissue>
    </source>
</reference>
<keyword evidence="5" id="KW-0804">Transcription</keyword>
<dbReference type="PANTHER" id="PTHR46373">
    <property type="entry name" value="PROTEIN RKD4"/>
    <property type="match status" value="1"/>
</dbReference>
<evidence type="ECO:0000256" key="4">
    <source>
        <dbReference type="ARBA" id="ARBA00023125"/>
    </source>
</evidence>
<evidence type="ECO:0000256" key="5">
    <source>
        <dbReference type="ARBA" id="ARBA00023163"/>
    </source>
</evidence>
<dbReference type="InterPro" id="IPR044607">
    <property type="entry name" value="RKD-like"/>
</dbReference>
<name>A0A4S4EM60_CAMSN</name>
<evidence type="ECO:0000259" key="8">
    <source>
        <dbReference type="PROSITE" id="PS51519"/>
    </source>
</evidence>
<evidence type="ECO:0000313" key="9">
    <source>
        <dbReference type="EMBL" id="THG17729.1"/>
    </source>
</evidence>
<feature type="domain" description="RWP-RK" evidence="8">
    <location>
        <begin position="262"/>
        <end position="342"/>
    </location>
</feature>
<comment type="function">
    <text evidence="1">Putative transcription factor.</text>
</comment>
<comment type="caution">
    <text evidence="9">The sequence shown here is derived from an EMBL/GenBank/DDBJ whole genome shotgun (WGS) entry which is preliminary data.</text>
</comment>
<sequence>MVDPMAVLPYHDPFDDIPSLENFLMFDENPNLGLAVVEPNSSNQTIIQSSNDIAEANDPLADPIIWGNYYPTTATPSNSQAGPSEFCGETSRREEIPQPPQNLEFGNPVQLPIWPVPPVPYSCTCCQVLREIIHTNGIQVTKLEIHGRLGLICHAILETQPYNGDWTTGNQYHMFDFCKKSIECVREFLIQYCEERKQGGYTMLQDPLLVFYEALCVGLNGEDDDLDIDDFLQPSAADLGGAHQMNQQPAGGPGRAEVRLPKSSLAMQRERTGKLTVKDLIGYFHIPIEEAAKKLNVCPTVMKKICRKYGLSRWPYRKIRSIERQISERRASLSARDAEERARAQADIESLQQTLASFFSAFTD</sequence>
<dbReference type="Pfam" id="PF02042">
    <property type="entry name" value="RWP-RK"/>
    <property type="match status" value="1"/>
</dbReference>
<keyword evidence="10" id="KW-1185">Reference proteome</keyword>
<accession>A0A4S4EM60</accession>
<evidence type="ECO:0000313" key="10">
    <source>
        <dbReference type="Proteomes" id="UP000306102"/>
    </source>
</evidence>
<keyword evidence="3" id="KW-0175">Coiled coil</keyword>
<keyword evidence="2" id="KW-0805">Transcription regulation</keyword>
<keyword evidence="4" id="KW-0238">DNA-binding</keyword>